<accession>A0ABN8IWA8</accession>
<proteinExistence type="predicted"/>
<feature type="region of interest" description="Disordered" evidence="1">
    <location>
        <begin position="1"/>
        <end position="22"/>
    </location>
</feature>
<evidence type="ECO:0000313" key="3">
    <source>
        <dbReference type="Proteomes" id="UP000837857"/>
    </source>
</evidence>
<sequence>MRCPTASPRGAHEPMQPPWHMDDERKLEKFVTVFTVESCRARRTFTACSPENSARLVRPLSANSENYSEECHRVGGVERESKSGQCAQKSMWQRRLELAIPWCAR</sequence>
<organism evidence="2 3">
    <name type="scientific">Iphiclides podalirius</name>
    <name type="common">scarce swallowtail</name>
    <dbReference type="NCBI Taxonomy" id="110791"/>
    <lineage>
        <taxon>Eukaryota</taxon>
        <taxon>Metazoa</taxon>
        <taxon>Ecdysozoa</taxon>
        <taxon>Arthropoda</taxon>
        <taxon>Hexapoda</taxon>
        <taxon>Insecta</taxon>
        <taxon>Pterygota</taxon>
        <taxon>Neoptera</taxon>
        <taxon>Endopterygota</taxon>
        <taxon>Lepidoptera</taxon>
        <taxon>Glossata</taxon>
        <taxon>Ditrysia</taxon>
        <taxon>Papilionoidea</taxon>
        <taxon>Papilionidae</taxon>
        <taxon>Papilioninae</taxon>
        <taxon>Iphiclides</taxon>
    </lineage>
</organism>
<evidence type="ECO:0000256" key="1">
    <source>
        <dbReference type="SAM" id="MobiDB-lite"/>
    </source>
</evidence>
<gene>
    <name evidence="2" type="ORF">IPOD504_LOCUS13752</name>
</gene>
<protein>
    <submittedName>
        <fullName evidence="2">Uncharacterized protein</fullName>
    </submittedName>
</protein>
<reference evidence="2" key="1">
    <citation type="submission" date="2022-03" db="EMBL/GenBank/DDBJ databases">
        <authorList>
            <person name="Martin H S."/>
        </authorList>
    </citation>
    <scope>NUCLEOTIDE SEQUENCE</scope>
</reference>
<evidence type="ECO:0000313" key="2">
    <source>
        <dbReference type="EMBL" id="CAH2067156.1"/>
    </source>
</evidence>
<dbReference type="EMBL" id="OW152816">
    <property type="protein sequence ID" value="CAH2067156.1"/>
    <property type="molecule type" value="Genomic_DNA"/>
</dbReference>
<dbReference type="Proteomes" id="UP000837857">
    <property type="component" value="Chromosome 4"/>
</dbReference>
<name>A0ABN8IWA8_9NEOP</name>
<feature type="non-terminal residue" evidence="2">
    <location>
        <position position="1"/>
    </location>
</feature>
<keyword evidence="3" id="KW-1185">Reference proteome</keyword>